<accession>A0A150WCB7</accession>
<proteinExistence type="predicted"/>
<evidence type="ECO:0000256" key="1">
    <source>
        <dbReference type="ARBA" id="ARBA00022670"/>
    </source>
</evidence>
<dbReference type="OrthoDB" id="5291147at2"/>
<evidence type="ECO:0000313" key="7">
    <source>
        <dbReference type="Proteomes" id="UP000075391"/>
    </source>
</evidence>
<dbReference type="AlphaFoldDB" id="A0A150WCB7"/>
<dbReference type="GO" id="GO:0008270">
    <property type="term" value="F:zinc ion binding"/>
    <property type="evidence" value="ECO:0007669"/>
    <property type="project" value="InterPro"/>
</dbReference>
<name>A0A150WCB7_BDEBC</name>
<gene>
    <name evidence="6" type="ORF">AZI85_11455</name>
</gene>
<dbReference type="EMBL" id="LUKF01000019">
    <property type="protein sequence ID" value="KYG60616.1"/>
    <property type="molecule type" value="Genomic_DNA"/>
</dbReference>
<dbReference type="PROSITE" id="PS51257">
    <property type="entry name" value="PROKAR_LIPOPROTEIN"/>
    <property type="match status" value="1"/>
</dbReference>
<keyword evidence="1" id="KW-0645">Protease</keyword>
<dbReference type="GO" id="GO:0031012">
    <property type="term" value="C:extracellular matrix"/>
    <property type="evidence" value="ECO:0007669"/>
    <property type="project" value="InterPro"/>
</dbReference>
<dbReference type="RefSeq" id="WP_063244892.1">
    <property type="nucleotide sequence ID" value="NZ_CP168967.1"/>
</dbReference>
<evidence type="ECO:0000256" key="3">
    <source>
        <dbReference type="ARBA" id="ARBA00022801"/>
    </source>
</evidence>
<evidence type="ECO:0000259" key="5">
    <source>
        <dbReference type="Pfam" id="PF00413"/>
    </source>
</evidence>
<dbReference type="Pfam" id="PF00413">
    <property type="entry name" value="Peptidase_M10"/>
    <property type="match status" value="1"/>
</dbReference>
<dbReference type="GO" id="GO:0004222">
    <property type="term" value="F:metalloendopeptidase activity"/>
    <property type="evidence" value="ECO:0007669"/>
    <property type="project" value="InterPro"/>
</dbReference>
<protein>
    <recommendedName>
        <fullName evidence="5">Peptidase M10 metallopeptidase domain-containing protein</fullName>
    </recommendedName>
</protein>
<keyword evidence="4" id="KW-0862">Zinc</keyword>
<evidence type="ECO:0000256" key="2">
    <source>
        <dbReference type="ARBA" id="ARBA00022723"/>
    </source>
</evidence>
<dbReference type="InterPro" id="IPR024079">
    <property type="entry name" value="MetalloPept_cat_dom_sf"/>
</dbReference>
<sequence length="212" mass="24007">MYKLFFLISAAIALVSCQQGPSLGPGDDDHLASAAETDCGFIQNSYGQRVSWKLNIPVVLQLHSEYPPEYDEVIKRAAQHWNDAAGMTLFRFDRTGANLGAEVTRNATNTVHWMKTWPETQKTLQAVTNLYWRGNQIYESDIAVDHKYFNFFVDNATTPYDVHLESLLIHELGHVLGLKHRTVPSVMWSTLNGAVKRDSLTTADRETIKCEY</sequence>
<evidence type="ECO:0000313" key="6">
    <source>
        <dbReference type="EMBL" id="KYG60616.1"/>
    </source>
</evidence>
<dbReference type="SUPFAM" id="SSF55486">
    <property type="entry name" value="Metalloproteases ('zincins'), catalytic domain"/>
    <property type="match status" value="1"/>
</dbReference>
<organism evidence="6 7">
    <name type="scientific">Bdellovibrio bacteriovorus</name>
    <dbReference type="NCBI Taxonomy" id="959"/>
    <lineage>
        <taxon>Bacteria</taxon>
        <taxon>Pseudomonadati</taxon>
        <taxon>Bdellovibrionota</taxon>
        <taxon>Bdellovibrionia</taxon>
        <taxon>Bdellovibrionales</taxon>
        <taxon>Pseudobdellovibrionaceae</taxon>
        <taxon>Bdellovibrio</taxon>
    </lineage>
</organism>
<dbReference type="Gene3D" id="3.40.390.10">
    <property type="entry name" value="Collagenase (Catalytic Domain)"/>
    <property type="match status" value="1"/>
</dbReference>
<dbReference type="GO" id="GO:0006508">
    <property type="term" value="P:proteolysis"/>
    <property type="evidence" value="ECO:0007669"/>
    <property type="project" value="UniProtKB-KW"/>
</dbReference>
<dbReference type="Proteomes" id="UP000075391">
    <property type="component" value="Unassembled WGS sequence"/>
</dbReference>
<reference evidence="6 7" key="1">
    <citation type="submission" date="2016-03" db="EMBL/GenBank/DDBJ databases">
        <authorList>
            <person name="Ploux O."/>
        </authorList>
    </citation>
    <scope>NUCLEOTIDE SEQUENCE [LARGE SCALE GENOMIC DNA]</scope>
    <source>
        <strain evidence="6 7">BER2</strain>
    </source>
</reference>
<keyword evidence="3" id="KW-0378">Hydrolase</keyword>
<keyword evidence="2" id="KW-0479">Metal-binding</keyword>
<evidence type="ECO:0000256" key="4">
    <source>
        <dbReference type="ARBA" id="ARBA00022833"/>
    </source>
</evidence>
<feature type="domain" description="Peptidase M10 metallopeptidase" evidence="5">
    <location>
        <begin position="69"/>
        <end position="209"/>
    </location>
</feature>
<comment type="caution">
    <text evidence="6">The sequence shown here is derived from an EMBL/GenBank/DDBJ whole genome shotgun (WGS) entry which is preliminary data.</text>
</comment>
<dbReference type="InterPro" id="IPR001818">
    <property type="entry name" value="Pept_M10_metallopeptidase"/>
</dbReference>